<feature type="transmembrane region" description="Helical" evidence="9">
    <location>
        <begin position="172"/>
        <end position="192"/>
    </location>
</feature>
<feature type="transmembrane region" description="Helical" evidence="9">
    <location>
        <begin position="6"/>
        <end position="24"/>
    </location>
</feature>
<feature type="transmembrane region" description="Helical" evidence="9">
    <location>
        <begin position="136"/>
        <end position="152"/>
    </location>
</feature>
<dbReference type="PANTHER" id="PTHR43065">
    <property type="entry name" value="SENSOR HISTIDINE KINASE"/>
    <property type="match status" value="1"/>
</dbReference>
<dbReference type="EMBL" id="MGDI01000025">
    <property type="protein sequence ID" value="OGL53425.1"/>
    <property type="molecule type" value="Genomic_DNA"/>
</dbReference>
<dbReference type="GO" id="GO:0005524">
    <property type="term" value="F:ATP binding"/>
    <property type="evidence" value="ECO:0007669"/>
    <property type="project" value="UniProtKB-KW"/>
</dbReference>
<evidence type="ECO:0000259" key="10">
    <source>
        <dbReference type="PROSITE" id="PS50109"/>
    </source>
</evidence>
<feature type="transmembrane region" description="Helical" evidence="9">
    <location>
        <begin position="68"/>
        <end position="87"/>
    </location>
</feature>
<dbReference type="Pfam" id="PF00512">
    <property type="entry name" value="HisKA"/>
    <property type="match status" value="1"/>
</dbReference>
<evidence type="ECO:0000256" key="8">
    <source>
        <dbReference type="ARBA" id="ARBA00023012"/>
    </source>
</evidence>
<comment type="caution">
    <text evidence="11">The sequence shown here is derived from an EMBL/GenBank/DDBJ whole genome shotgun (WGS) entry which is preliminary data.</text>
</comment>
<dbReference type="AlphaFoldDB" id="A0A1F7SI29"/>
<keyword evidence="6" id="KW-0418">Kinase</keyword>
<keyword evidence="7" id="KW-0067">ATP-binding</keyword>
<dbReference type="EC" id="2.7.13.3" evidence="2"/>
<feature type="transmembrane region" description="Helical" evidence="9">
    <location>
        <begin position="96"/>
        <end position="116"/>
    </location>
</feature>
<dbReference type="Pfam" id="PF02518">
    <property type="entry name" value="HATPase_c"/>
    <property type="match status" value="1"/>
</dbReference>
<dbReference type="InterPro" id="IPR029016">
    <property type="entry name" value="GAF-like_dom_sf"/>
</dbReference>
<keyword evidence="9" id="KW-0812">Transmembrane</keyword>
<dbReference type="Proteomes" id="UP000178082">
    <property type="component" value="Unassembled WGS sequence"/>
</dbReference>
<evidence type="ECO:0000313" key="11">
    <source>
        <dbReference type="EMBL" id="OGL53425.1"/>
    </source>
</evidence>
<dbReference type="SMART" id="SM00387">
    <property type="entry name" value="HATPase_c"/>
    <property type="match status" value="1"/>
</dbReference>
<evidence type="ECO:0000313" key="12">
    <source>
        <dbReference type="Proteomes" id="UP000178082"/>
    </source>
</evidence>
<dbReference type="SMART" id="SM00388">
    <property type="entry name" value="HisKA"/>
    <property type="match status" value="1"/>
</dbReference>
<dbReference type="InterPro" id="IPR036890">
    <property type="entry name" value="HATPase_C_sf"/>
</dbReference>
<dbReference type="InterPro" id="IPR004358">
    <property type="entry name" value="Sig_transdc_His_kin-like_C"/>
</dbReference>
<feature type="domain" description="Histidine kinase" evidence="10">
    <location>
        <begin position="486"/>
        <end position="696"/>
    </location>
</feature>
<dbReference type="SUPFAM" id="SSF47384">
    <property type="entry name" value="Homodimeric domain of signal transducing histidine kinase"/>
    <property type="match status" value="1"/>
</dbReference>
<organism evidence="11 12">
    <name type="scientific">Candidatus Schekmanbacteria bacterium RIFCSPLOWO2_12_FULL_38_15</name>
    <dbReference type="NCBI Taxonomy" id="1817883"/>
    <lineage>
        <taxon>Bacteria</taxon>
        <taxon>Candidatus Schekmaniibacteriota</taxon>
    </lineage>
</organism>
<evidence type="ECO:0000256" key="5">
    <source>
        <dbReference type="ARBA" id="ARBA00022741"/>
    </source>
</evidence>
<keyword evidence="8" id="KW-0902">Two-component regulatory system</keyword>
<proteinExistence type="predicted"/>
<dbReference type="Pfam" id="PF13185">
    <property type="entry name" value="GAF_2"/>
    <property type="match status" value="1"/>
</dbReference>
<dbReference type="SUPFAM" id="SSF55874">
    <property type="entry name" value="ATPase domain of HSP90 chaperone/DNA topoisomerase II/histidine kinase"/>
    <property type="match status" value="1"/>
</dbReference>
<evidence type="ECO:0000256" key="6">
    <source>
        <dbReference type="ARBA" id="ARBA00022777"/>
    </source>
</evidence>
<dbReference type="InterPro" id="IPR031621">
    <property type="entry name" value="HisKA_7TM"/>
</dbReference>
<keyword evidence="3" id="KW-0597">Phosphoprotein</keyword>
<dbReference type="SUPFAM" id="SSF55781">
    <property type="entry name" value="GAF domain-like"/>
    <property type="match status" value="1"/>
</dbReference>
<dbReference type="InterPro" id="IPR003594">
    <property type="entry name" value="HATPase_dom"/>
</dbReference>
<dbReference type="Gene3D" id="3.30.450.40">
    <property type="match status" value="1"/>
</dbReference>
<sequence>MNWYVFGFFFGIFLTLTSAVFVYLKGRKNLQNRLWCIICLILTVWQAGRYMTAVSIDEKQALLWCKVVYVGAIFILPISFHFISVLLNKTREQKKLIVFAYFLGGTELILSFTNILVEKMELRQGIGFYENPGKLYTVYFLTYVFFASYIIYELARSCYSITSSFKRIRIKYITIASVLGFAGGFTAFFPVFDLKILPFAAPFASFYLSLISYALIYFKIMDITYLIKKGFIDFMIFSLLLIPTYFLILFGEKHFLGETDYFFTTLTTFMTFLIGGVLPRYRGVTQRSIEEVLFKGDFNYEDTVYKLTKMIAGILDLKTLLKMILESLVKTMNITKAAIILLDDEKGVFKIEESCGYDNELISPYFSRDNFFANWIKERNDIIIKEEIEKYYSDSKIVAVANTMKNMEAEVFLPLIIRERLIGIVSLGRKESGEMYSGKDIELLMILAHQSAVAIENAKLYDNLKKSKTNMQRADRLASLGTLTAGLAHEIRNPLVSIKTFLQLLPERFDDKEFRTNFLNLTVEEVERISRLLSELLDFAKPSKPNLNEEDINEVIEKIALLVNNQAKKKNISINKNYNTDLPKILMDREQMKQVFLNTIMNAIHATSEGGEIFITTRYYEDRVDIIQVEISDTGEGIPEKDIENIFTPFFTTKHTGTGLGLSISHQIVQEHRGTINVKSQTGKGSSFFINLPVNPRRYERRRAIERHEKQNISLQ</sequence>
<dbReference type="InterPro" id="IPR003661">
    <property type="entry name" value="HisK_dim/P_dom"/>
</dbReference>
<dbReference type="CDD" id="cd00082">
    <property type="entry name" value="HisKA"/>
    <property type="match status" value="1"/>
</dbReference>
<dbReference type="PRINTS" id="PR00344">
    <property type="entry name" value="BCTRLSENSOR"/>
</dbReference>
<evidence type="ECO:0000256" key="2">
    <source>
        <dbReference type="ARBA" id="ARBA00012438"/>
    </source>
</evidence>
<comment type="catalytic activity">
    <reaction evidence="1">
        <text>ATP + protein L-histidine = ADP + protein N-phospho-L-histidine.</text>
        <dbReference type="EC" id="2.7.13.3"/>
    </reaction>
</comment>
<protein>
    <recommendedName>
        <fullName evidence="2">histidine kinase</fullName>
        <ecNumber evidence="2">2.7.13.3</ecNumber>
    </recommendedName>
</protein>
<evidence type="ECO:0000256" key="9">
    <source>
        <dbReference type="SAM" id="Phobius"/>
    </source>
</evidence>
<dbReference type="FunFam" id="3.30.565.10:FF:000006">
    <property type="entry name" value="Sensor histidine kinase WalK"/>
    <property type="match status" value="1"/>
</dbReference>
<dbReference type="STRING" id="1817883.A3G31_07955"/>
<dbReference type="Pfam" id="PF16927">
    <property type="entry name" value="HisKA_7TM"/>
    <property type="match status" value="1"/>
</dbReference>
<dbReference type="Gene3D" id="1.10.287.130">
    <property type="match status" value="1"/>
</dbReference>
<gene>
    <name evidence="11" type="ORF">A3G31_07955</name>
</gene>
<dbReference type="InterPro" id="IPR003018">
    <property type="entry name" value="GAF"/>
</dbReference>
<keyword evidence="9" id="KW-0472">Membrane</keyword>
<accession>A0A1F7SI29</accession>
<evidence type="ECO:0000256" key="7">
    <source>
        <dbReference type="ARBA" id="ARBA00022840"/>
    </source>
</evidence>
<dbReference type="Gene3D" id="3.30.565.10">
    <property type="entry name" value="Histidine kinase-like ATPase, C-terminal domain"/>
    <property type="match status" value="1"/>
</dbReference>
<evidence type="ECO:0000256" key="3">
    <source>
        <dbReference type="ARBA" id="ARBA00022553"/>
    </source>
</evidence>
<dbReference type="PROSITE" id="PS50109">
    <property type="entry name" value="HIS_KIN"/>
    <property type="match status" value="1"/>
</dbReference>
<feature type="transmembrane region" description="Helical" evidence="9">
    <location>
        <begin position="198"/>
        <end position="218"/>
    </location>
</feature>
<dbReference type="PANTHER" id="PTHR43065:SF10">
    <property type="entry name" value="PEROXIDE STRESS-ACTIVATED HISTIDINE KINASE MAK3"/>
    <property type="match status" value="1"/>
</dbReference>
<dbReference type="GO" id="GO:0000155">
    <property type="term" value="F:phosphorelay sensor kinase activity"/>
    <property type="evidence" value="ECO:0007669"/>
    <property type="project" value="InterPro"/>
</dbReference>
<keyword evidence="9" id="KW-1133">Transmembrane helix</keyword>
<feature type="transmembrane region" description="Helical" evidence="9">
    <location>
        <begin position="261"/>
        <end position="278"/>
    </location>
</feature>
<evidence type="ECO:0000256" key="4">
    <source>
        <dbReference type="ARBA" id="ARBA00022679"/>
    </source>
</evidence>
<evidence type="ECO:0000256" key="1">
    <source>
        <dbReference type="ARBA" id="ARBA00000085"/>
    </source>
</evidence>
<feature type="transmembrane region" description="Helical" evidence="9">
    <location>
        <begin position="230"/>
        <end position="249"/>
    </location>
</feature>
<keyword evidence="4" id="KW-0808">Transferase</keyword>
<dbReference type="SMART" id="SM00065">
    <property type="entry name" value="GAF"/>
    <property type="match status" value="1"/>
</dbReference>
<reference evidence="11 12" key="1">
    <citation type="journal article" date="2016" name="Nat. Commun.">
        <title>Thousands of microbial genomes shed light on interconnected biogeochemical processes in an aquifer system.</title>
        <authorList>
            <person name="Anantharaman K."/>
            <person name="Brown C.T."/>
            <person name="Hug L.A."/>
            <person name="Sharon I."/>
            <person name="Castelle C.J."/>
            <person name="Probst A.J."/>
            <person name="Thomas B.C."/>
            <person name="Singh A."/>
            <person name="Wilkins M.J."/>
            <person name="Karaoz U."/>
            <person name="Brodie E.L."/>
            <person name="Williams K.H."/>
            <person name="Hubbard S.S."/>
            <person name="Banfield J.F."/>
        </authorList>
    </citation>
    <scope>NUCLEOTIDE SEQUENCE [LARGE SCALE GENOMIC DNA]</scope>
</reference>
<feature type="transmembrane region" description="Helical" evidence="9">
    <location>
        <begin position="36"/>
        <end position="56"/>
    </location>
</feature>
<keyword evidence="5" id="KW-0547">Nucleotide-binding</keyword>
<dbReference type="InterPro" id="IPR036097">
    <property type="entry name" value="HisK_dim/P_sf"/>
</dbReference>
<dbReference type="InterPro" id="IPR005467">
    <property type="entry name" value="His_kinase_dom"/>
</dbReference>
<name>A0A1F7SI29_9BACT</name>